<comment type="cofactor">
    <cofactor evidence="1">
        <name>Zn(2+)</name>
        <dbReference type="ChEBI" id="CHEBI:29105"/>
    </cofactor>
</comment>
<evidence type="ECO:0000256" key="6">
    <source>
        <dbReference type="ARBA" id="ARBA00023049"/>
    </source>
</evidence>
<dbReference type="PANTHER" id="PTHR15910:SF1">
    <property type="entry name" value="ARCHAEMETZINCIN-2"/>
    <property type="match status" value="1"/>
</dbReference>
<dbReference type="InterPro" id="IPR019533">
    <property type="entry name" value="Peptidase_S26"/>
</dbReference>
<evidence type="ECO:0000256" key="3">
    <source>
        <dbReference type="ARBA" id="ARBA00022723"/>
    </source>
</evidence>
<reference evidence="9" key="1">
    <citation type="submission" date="2021-02" db="EMBL/GenBank/DDBJ databases">
        <authorList>
            <person name="Palmer J.M."/>
        </authorList>
    </citation>
    <scope>NUCLEOTIDE SEQUENCE</scope>
    <source>
        <strain evidence="9">SCRP734</strain>
    </source>
</reference>
<feature type="domain" description="Peptidase S26" evidence="8">
    <location>
        <begin position="469"/>
        <end position="548"/>
    </location>
</feature>
<evidence type="ECO:0000256" key="5">
    <source>
        <dbReference type="ARBA" id="ARBA00022833"/>
    </source>
</evidence>
<dbReference type="GO" id="GO:0006465">
    <property type="term" value="P:signal peptide processing"/>
    <property type="evidence" value="ECO:0007669"/>
    <property type="project" value="InterPro"/>
</dbReference>
<keyword evidence="3" id="KW-0479">Metal-binding</keyword>
<keyword evidence="4" id="KW-0378">Hydrolase</keyword>
<dbReference type="InterPro" id="IPR012962">
    <property type="entry name" value="Pept_M54_archaemetzincn"/>
</dbReference>
<evidence type="ECO:0000256" key="7">
    <source>
        <dbReference type="SAM" id="MobiDB-lite"/>
    </source>
</evidence>
<dbReference type="GO" id="GO:0046872">
    <property type="term" value="F:metal ion binding"/>
    <property type="evidence" value="ECO:0007669"/>
    <property type="project" value="UniProtKB-KW"/>
</dbReference>
<evidence type="ECO:0000256" key="2">
    <source>
        <dbReference type="ARBA" id="ARBA00022670"/>
    </source>
</evidence>
<keyword evidence="2" id="KW-0645">Protease</keyword>
<evidence type="ECO:0000313" key="10">
    <source>
        <dbReference type="Proteomes" id="UP000694044"/>
    </source>
</evidence>
<dbReference type="Pfam" id="PF10502">
    <property type="entry name" value="Peptidase_S26"/>
    <property type="match status" value="2"/>
</dbReference>
<dbReference type="GO" id="GO:0008237">
    <property type="term" value="F:metallopeptidase activity"/>
    <property type="evidence" value="ECO:0007669"/>
    <property type="project" value="UniProtKB-KW"/>
</dbReference>
<evidence type="ECO:0000256" key="1">
    <source>
        <dbReference type="ARBA" id="ARBA00001947"/>
    </source>
</evidence>
<dbReference type="CDD" id="cd11375">
    <property type="entry name" value="Peptidase_M54"/>
    <property type="match status" value="1"/>
</dbReference>
<feature type="region of interest" description="Disordered" evidence="7">
    <location>
        <begin position="297"/>
        <end position="317"/>
    </location>
</feature>
<evidence type="ECO:0000259" key="8">
    <source>
        <dbReference type="Pfam" id="PF10502"/>
    </source>
</evidence>
<evidence type="ECO:0000256" key="4">
    <source>
        <dbReference type="ARBA" id="ARBA00022801"/>
    </source>
</evidence>
<dbReference type="Pfam" id="PF07998">
    <property type="entry name" value="Peptidase_M54"/>
    <property type="match status" value="1"/>
</dbReference>
<keyword evidence="10" id="KW-1185">Reference proteome</keyword>
<evidence type="ECO:0000313" key="9">
    <source>
        <dbReference type="EMBL" id="KAG7392762.1"/>
    </source>
</evidence>
<gene>
    <name evidence="9" type="primary">AMZ1</name>
    <name evidence="9" type="ORF">PHYPSEUDO_014249</name>
</gene>
<comment type="caution">
    <text evidence="9">The sequence shown here is derived from an EMBL/GenBank/DDBJ whole genome shotgun (WGS) entry which is preliminary data.</text>
</comment>
<feature type="domain" description="Peptidase S26" evidence="8">
    <location>
        <begin position="556"/>
        <end position="597"/>
    </location>
</feature>
<accession>A0A8T1WF22</accession>
<dbReference type="CDD" id="cd06530">
    <property type="entry name" value="S26_SPase_I"/>
    <property type="match status" value="1"/>
</dbReference>
<proteinExistence type="predicted"/>
<dbReference type="OrthoDB" id="2365600at2759"/>
<dbReference type="AlphaFoldDB" id="A0A8T1WF22"/>
<dbReference type="EMBL" id="JAGDFM010000008">
    <property type="protein sequence ID" value="KAG7392762.1"/>
    <property type="molecule type" value="Genomic_DNA"/>
</dbReference>
<dbReference type="GO" id="GO:0004252">
    <property type="term" value="F:serine-type endopeptidase activity"/>
    <property type="evidence" value="ECO:0007669"/>
    <property type="project" value="InterPro"/>
</dbReference>
<name>A0A8T1WF22_9STRA</name>
<protein>
    <submittedName>
        <fullName evidence="9">Archaemetzincin-1</fullName>
    </submittedName>
</protein>
<feature type="region of interest" description="Disordered" evidence="7">
    <location>
        <begin position="1"/>
        <end position="58"/>
    </location>
</feature>
<keyword evidence="5" id="KW-0862">Zinc</keyword>
<organism evidence="9 10">
    <name type="scientific">Phytophthora pseudosyringae</name>
    <dbReference type="NCBI Taxonomy" id="221518"/>
    <lineage>
        <taxon>Eukaryota</taxon>
        <taxon>Sar</taxon>
        <taxon>Stramenopiles</taxon>
        <taxon>Oomycota</taxon>
        <taxon>Peronosporomycetes</taxon>
        <taxon>Peronosporales</taxon>
        <taxon>Peronosporaceae</taxon>
        <taxon>Phytophthora</taxon>
    </lineage>
</organism>
<dbReference type="PANTHER" id="PTHR15910">
    <property type="entry name" value="ARCHAEMETZINCIN"/>
    <property type="match status" value="1"/>
</dbReference>
<keyword evidence="6" id="KW-0482">Metalloprotease</keyword>
<sequence>MASSCDHEQLCLGPSSHAQQAGYARRTLQQLTAATRPSGRAPKAKEGSAAAPEASTFPAPLVLPGDELSWDPKYDAQSLKSWLQEPDRNPVADERKTVYVVPVPAVAARVKHVKEWVQPKLPADAAKKAATATARPDPTEVVQYLAAFYTNLPVKLLSEPKLQFTSWEDDRPARKRSKPSYIALSIGSEAVRIRARPSRDGIFGGQLNLDDILDAAIALLPSDAYALLLLVDHDLYEDEDDDFCCGRAYGGSRVAVVSSARYNPALDTAQEVEVKHAWPASHCQVYVDTCVRDATGDGAAPTKKKAKMTEKASRPPSSTSAMQAAIRAFSSIPESSQSDAALWLARFCRTASHELAHCFGIDHCVYYACSMQGSAGLSEDARQPPYLCPVDLAKMLHATGADSTERYKALLAFCERFEERDRTLVAFSAWLSAELASCGQQHSAACAFESTVNGACRTMTVAGLARNGVLIVGWTAMMKEYICDVNYGMGVSMTPSIPDGSFIFVERLSRRWRSWERGDLVQLRSPTRHLGETITKRILALEGDVVELQPRFDEERKGKITVPKGHVWVEGDNPTCSVDSRHFGAVPAALLIGRPFWII</sequence>
<dbReference type="Proteomes" id="UP000694044">
    <property type="component" value="Unassembled WGS sequence"/>
</dbReference>